<evidence type="ECO:0000313" key="6">
    <source>
        <dbReference type="EMBL" id="URD72449.1"/>
    </source>
</evidence>
<protein>
    <recommendedName>
        <fullName evidence="5">Shugoshin C-terminal domain-containing protein</fullName>
    </recommendedName>
</protein>
<evidence type="ECO:0000256" key="1">
    <source>
        <dbReference type="ARBA" id="ARBA00010845"/>
    </source>
</evidence>
<name>A0A9E7J902_9LILI</name>
<dbReference type="Pfam" id="PF07557">
    <property type="entry name" value="Shugoshin_C"/>
    <property type="match status" value="1"/>
</dbReference>
<dbReference type="GO" id="GO:0000775">
    <property type="term" value="C:chromosome, centromeric region"/>
    <property type="evidence" value="ECO:0007669"/>
    <property type="project" value="InterPro"/>
</dbReference>
<keyword evidence="7" id="KW-1185">Reference proteome</keyword>
<evidence type="ECO:0000256" key="4">
    <source>
        <dbReference type="SAM" id="MobiDB-lite"/>
    </source>
</evidence>
<feature type="domain" description="Shugoshin C-terminal" evidence="5">
    <location>
        <begin position="315"/>
        <end position="339"/>
    </location>
</feature>
<dbReference type="InterPro" id="IPR011515">
    <property type="entry name" value="Shugoshin_C"/>
</dbReference>
<feature type="region of interest" description="Disordered" evidence="4">
    <location>
        <begin position="56"/>
        <end position="77"/>
    </location>
</feature>
<feature type="region of interest" description="Disordered" evidence="4">
    <location>
        <begin position="1"/>
        <end position="44"/>
    </location>
</feature>
<dbReference type="EMBL" id="CP097502">
    <property type="protein sequence ID" value="URD72449.1"/>
    <property type="molecule type" value="Genomic_DNA"/>
</dbReference>
<dbReference type="GO" id="GO:0045144">
    <property type="term" value="P:meiotic sister chromatid segregation"/>
    <property type="evidence" value="ECO:0007669"/>
    <property type="project" value="InterPro"/>
</dbReference>
<evidence type="ECO:0000259" key="5">
    <source>
        <dbReference type="Pfam" id="PF07557"/>
    </source>
</evidence>
<evidence type="ECO:0000313" key="7">
    <source>
        <dbReference type="Proteomes" id="UP001055439"/>
    </source>
</evidence>
<proteinExistence type="inferred from homology"/>
<organism evidence="6 7">
    <name type="scientific">Musa troglodytarum</name>
    <name type="common">fe'i banana</name>
    <dbReference type="NCBI Taxonomy" id="320322"/>
    <lineage>
        <taxon>Eukaryota</taxon>
        <taxon>Viridiplantae</taxon>
        <taxon>Streptophyta</taxon>
        <taxon>Embryophyta</taxon>
        <taxon>Tracheophyta</taxon>
        <taxon>Spermatophyta</taxon>
        <taxon>Magnoliopsida</taxon>
        <taxon>Liliopsida</taxon>
        <taxon>Zingiberales</taxon>
        <taxon>Musaceae</taxon>
        <taxon>Musa</taxon>
    </lineage>
</organism>
<sequence length="385" mass="42804">MDGGVRARSLINADSGATGANHGRENTQKRPLKGSSVRRNRLSDITNTVSSAGIGISRTSCSDDDKENANVMPSPRPKDCISQLMKENTSLLQLLAERNEIIRLSSIELQKLELQLQKTNQQNWQLARANSQMLAELNFGKDRLKALQHELSCTRAALKLKTSELEDKAKLNKEICQKVGSKEGGTNHSEVAAGAFTTMDKKTSNLNRKCKSKAQCSATLTHQVPSEEKVDGRRQSLRRRSINLTPESYQPMESLHTIEDVKVPVQSIGESLDENISIQLDSANGSMIQVKNEEEGLSGSLKLVNEELQRRSSFGRPLRKAAEKVNSYKEMSLKSKMRRTYMEQRCVIYSSMASKASNMSVRVTIPVNTMKAICQLNNIIPRAKV</sequence>
<dbReference type="GO" id="GO:0034090">
    <property type="term" value="P:maintenance of meiotic sister chromatid cohesion"/>
    <property type="evidence" value="ECO:0007669"/>
    <property type="project" value="InterPro"/>
</dbReference>
<keyword evidence="3" id="KW-0175">Coiled coil</keyword>
<dbReference type="PANTHER" id="PTHR34373">
    <property type="entry name" value="SHUGOSHIN 2"/>
    <property type="match status" value="1"/>
</dbReference>
<comment type="similarity">
    <text evidence="1">Belongs to the shugoshin family.</text>
</comment>
<dbReference type="Proteomes" id="UP001055439">
    <property type="component" value="Chromosome 1"/>
</dbReference>
<dbReference type="PANTHER" id="PTHR34373:SF9">
    <property type="entry name" value="SHUGOSHIN 2"/>
    <property type="match status" value="1"/>
</dbReference>
<feature type="coiled-coil region" evidence="3">
    <location>
        <begin position="102"/>
        <end position="129"/>
    </location>
</feature>
<gene>
    <name evidence="6" type="ORF">MUK42_08731</name>
</gene>
<keyword evidence="2" id="KW-0159">Chromosome partition</keyword>
<feature type="compositionally biased region" description="Basic residues" evidence="4">
    <location>
        <begin position="30"/>
        <end position="40"/>
    </location>
</feature>
<evidence type="ECO:0000256" key="2">
    <source>
        <dbReference type="ARBA" id="ARBA00022829"/>
    </source>
</evidence>
<dbReference type="InterPro" id="IPR044693">
    <property type="entry name" value="SGO_plant"/>
</dbReference>
<dbReference type="GO" id="GO:0005634">
    <property type="term" value="C:nucleus"/>
    <property type="evidence" value="ECO:0007669"/>
    <property type="project" value="InterPro"/>
</dbReference>
<dbReference type="AlphaFoldDB" id="A0A9E7J902"/>
<accession>A0A9E7J902</accession>
<evidence type="ECO:0000256" key="3">
    <source>
        <dbReference type="SAM" id="Coils"/>
    </source>
</evidence>
<reference evidence="6" key="1">
    <citation type="submission" date="2022-05" db="EMBL/GenBank/DDBJ databases">
        <title>The Musa troglodytarum L. genome provides insights into the mechanism of non-climacteric behaviour and enrichment of carotenoids.</title>
        <authorList>
            <person name="Wang J."/>
        </authorList>
    </citation>
    <scope>NUCLEOTIDE SEQUENCE</scope>
    <source>
        <tissue evidence="6">Leaf</tissue>
    </source>
</reference>
<dbReference type="OrthoDB" id="770508at2759"/>